<feature type="region of interest" description="Disordered" evidence="1">
    <location>
        <begin position="66"/>
        <end position="101"/>
    </location>
</feature>
<comment type="caution">
    <text evidence="3">The sequence shown here is derived from an EMBL/GenBank/DDBJ whole genome shotgun (WGS) entry which is preliminary data.</text>
</comment>
<dbReference type="Proteomes" id="UP000015100">
    <property type="component" value="Unassembled WGS sequence"/>
</dbReference>
<reference evidence="3 4" key="1">
    <citation type="journal article" date="2013" name="PLoS Genet.">
        <title>Genomic mechanisms accounting for the adaptation to parasitism in nematode-trapping fungi.</title>
        <authorList>
            <person name="Meerupati T."/>
            <person name="Andersson K.M."/>
            <person name="Friman E."/>
            <person name="Kumar D."/>
            <person name="Tunlid A."/>
            <person name="Ahren D."/>
        </authorList>
    </citation>
    <scope>NUCLEOTIDE SEQUENCE [LARGE SCALE GENOMIC DNA]</scope>
    <source>
        <strain evidence="3 4">CBS 200.50</strain>
    </source>
</reference>
<feature type="transmembrane region" description="Helical" evidence="2">
    <location>
        <begin position="139"/>
        <end position="161"/>
    </location>
</feature>
<feature type="region of interest" description="Disordered" evidence="1">
    <location>
        <begin position="1"/>
        <end position="33"/>
    </location>
</feature>
<evidence type="ECO:0000313" key="3">
    <source>
        <dbReference type="EMBL" id="EPS38915.1"/>
    </source>
</evidence>
<evidence type="ECO:0000256" key="1">
    <source>
        <dbReference type="SAM" id="MobiDB-lite"/>
    </source>
</evidence>
<dbReference type="OrthoDB" id="5308774at2759"/>
<keyword evidence="4" id="KW-1185">Reference proteome</keyword>
<keyword evidence="2" id="KW-0812">Transmembrane</keyword>
<gene>
    <name evidence="3" type="ORF">H072_7333</name>
</gene>
<evidence type="ECO:0000256" key="2">
    <source>
        <dbReference type="SAM" id="Phobius"/>
    </source>
</evidence>
<proteinExistence type="predicted"/>
<accession>S8A7F3</accession>
<dbReference type="OMA" id="YPTMDSY"/>
<keyword evidence="2" id="KW-1133">Transmembrane helix</keyword>
<dbReference type="AlphaFoldDB" id="S8A7F3"/>
<reference evidence="4" key="2">
    <citation type="submission" date="2013-04" db="EMBL/GenBank/DDBJ databases">
        <title>Genomic mechanisms accounting for the adaptation to parasitism in nematode-trapping fungi.</title>
        <authorList>
            <person name="Ahren D.G."/>
        </authorList>
    </citation>
    <scope>NUCLEOTIDE SEQUENCE [LARGE SCALE GENOMIC DNA]</scope>
    <source>
        <strain evidence="4">CBS 200.50</strain>
    </source>
</reference>
<protein>
    <submittedName>
        <fullName evidence="3">Uncharacterized protein</fullName>
    </submittedName>
</protein>
<dbReference type="EMBL" id="AQGS01000514">
    <property type="protein sequence ID" value="EPS38915.1"/>
    <property type="molecule type" value="Genomic_DNA"/>
</dbReference>
<dbReference type="HOGENOM" id="CLU_1539988_0_0_1"/>
<name>S8A7F3_DACHA</name>
<sequence>MSNSPVDSARPHAQVPVLLSPMHPPPITQPQTLSHNTVEDVNRVENIPTAPPPAYIPPPAECRSSRIYDFEDLGPNGNGNPNDDDLERAQPPPPYMPPTRQQQPTVVIYSRLSQAGDAAAVVHYPTMDSYIKRSRRMKLYGAVTLGAIIVVGIVLLGSLIARQKLGSSDQPDRN</sequence>
<keyword evidence="2" id="KW-0472">Membrane</keyword>
<evidence type="ECO:0000313" key="4">
    <source>
        <dbReference type="Proteomes" id="UP000015100"/>
    </source>
</evidence>
<organism evidence="3 4">
    <name type="scientific">Dactylellina haptotyla (strain CBS 200.50)</name>
    <name type="common">Nematode-trapping fungus</name>
    <name type="synonym">Monacrosporium haptotylum</name>
    <dbReference type="NCBI Taxonomy" id="1284197"/>
    <lineage>
        <taxon>Eukaryota</taxon>
        <taxon>Fungi</taxon>
        <taxon>Dikarya</taxon>
        <taxon>Ascomycota</taxon>
        <taxon>Pezizomycotina</taxon>
        <taxon>Orbiliomycetes</taxon>
        <taxon>Orbiliales</taxon>
        <taxon>Orbiliaceae</taxon>
        <taxon>Dactylellina</taxon>
    </lineage>
</organism>